<sequence length="368" mass="43095">MLFHICKNEKKLISNTKKAIATDKPLATENDVDLSISRAKDFLDSSPCDDLQWKKIKRAWKKTSQLRKIDLKKIVERAKKRSKKIKEQLVPTEEFLKNWPILSCANGHKLIDIDFKLFFPEANIITEEKLNELIYKLDVLNSKKKSKYKKKWETEINVLKQLFNNTNVDTKISAYIRILPFLLPPHGRANMKNKTTVVDVEESIILFARNNDEMKVIIQKRSQKLKKLGKPFQPVIVIIGKDWEEINDILCFITEKVKWKADNMISAIDIIFKSFWVLDLALYRNLFIILNLSINIYMKKLQTLRPFEMPHGHKFNHQNIALMITPIGSLMKRELMQNDCAKIFIDKLFDVTCQPVQRVCYALKDAMD</sequence>
<evidence type="ECO:0000313" key="2">
    <source>
        <dbReference type="Proteomes" id="UP000639338"/>
    </source>
</evidence>
<organism evidence="1 2">
    <name type="scientific">Aphidius gifuensis</name>
    <name type="common">Parasitoid wasp</name>
    <dbReference type="NCBI Taxonomy" id="684658"/>
    <lineage>
        <taxon>Eukaryota</taxon>
        <taxon>Metazoa</taxon>
        <taxon>Ecdysozoa</taxon>
        <taxon>Arthropoda</taxon>
        <taxon>Hexapoda</taxon>
        <taxon>Insecta</taxon>
        <taxon>Pterygota</taxon>
        <taxon>Neoptera</taxon>
        <taxon>Endopterygota</taxon>
        <taxon>Hymenoptera</taxon>
        <taxon>Apocrita</taxon>
        <taxon>Ichneumonoidea</taxon>
        <taxon>Braconidae</taxon>
        <taxon>Aphidiinae</taxon>
        <taxon>Aphidius</taxon>
    </lineage>
</organism>
<name>A0A834XPH7_APHGI</name>
<dbReference type="OrthoDB" id="10057956at2759"/>
<keyword evidence="2" id="KW-1185">Reference proteome</keyword>
<gene>
    <name evidence="1" type="ORF">HCN44_000326</name>
</gene>
<dbReference type="AlphaFoldDB" id="A0A834XPH7"/>
<dbReference type="EMBL" id="JACMRX010000004">
    <property type="protein sequence ID" value="KAF7990521.1"/>
    <property type="molecule type" value="Genomic_DNA"/>
</dbReference>
<protein>
    <submittedName>
        <fullName evidence="1">Uncharacterized protein</fullName>
    </submittedName>
</protein>
<comment type="caution">
    <text evidence="1">The sequence shown here is derived from an EMBL/GenBank/DDBJ whole genome shotgun (WGS) entry which is preliminary data.</text>
</comment>
<accession>A0A834XPH7</accession>
<reference evidence="1 2" key="1">
    <citation type="submission" date="2020-08" db="EMBL/GenBank/DDBJ databases">
        <title>Aphidius gifuensis genome sequencing and assembly.</title>
        <authorList>
            <person name="Du Z."/>
        </authorList>
    </citation>
    <scope>NUCLEOTIDE SEQUENCE [LARGE SCALE GENOMIC DNA]</scope>
    <source>
        <strain evidence="1">YNYX2018</strain>
        <tissue evidence="1">Adults</tissue>
    </source>
</reference>
<proteinExistence type="predicted"/>
<evidence type="ECO:0000313" key="1">
    <source>
        <dbReference type="EMBL" id="KAF7990521.1"/>
    </source>
</evidence>
<dbReference type="Proteomes" id="UP000639338">
    <property type="component" value="Unassembled WGS sequence"/>
</dbReference>